<proteinExistence type="predicted"/>
<dbReference type="RefSeq" id="WP_192025229.1">
    <property type="nucleotide sequence ID" value="NZ_JACYTN010000006.1"/>
</dbReference>
<evidence type="ECO:0008006" key="3">
    <source>
        <dbReference type="Google" id="ProtNLM"/>
    </source>
</evidence>
<gene>
    <name evidence="1" type="ORF">IFO66_11225</name>
</gene>
<accession>A0ABR9AXQ9</accession>
<keyword evidence="2" id="KW-1185">Reference proteome</keyword>
<reference evidence="1 2" key="1">
    <citation type="submission" date="2020-09" db="EMBL/GenBank/DDBJ databases">
        <title>Paenibacillus sp. CAU 1523 isolated from sand of Haeundae Beach.</title>
        <authorList>
            <person name="Kim W."/>
        </authorList>
    </citation>
    <scope>NUCLEOTIDE SEQUENCE [LARGE SCALE GENOMIC DNA]</scope>
    <source>
        <strain evidence="1 2">CAU 1523</strain>
    </source>
</reference>
<dbReference type="Proteomes" id="UP000634529">
    <property type="component" value="Unassembled WGS sequence"/>
</dbReference>
<dbReference type="EMBL" id="JACYTN010000006">
    <property type="protein sequence ID" value="MBD8498873.1"/>
    <property type="molecule type" value="Genomic_DNA"/>
</dbReference>
<name>A0ABR9AXQ9_9BACL</name>
<comment type="caution">
    <text evidence="1">The sequence shown here is derived from an EMBL/GenBank/DDBJ whole genome shotgun (WGS) entry which is preliminary data.</text>
</comment>
<dbReference type="InterPro" id="IPR008979">
    <property type="entry name" value="Galactose-bd-like_sf"/>
</dbReference>
<protein>
    <recommendedName>
        <fullName evidence="3">F5/8 type C domain-containing protein</fullName>
    </recommendedName>
</protein>
<dbReference type="SUPFAM" id="SSF49785">
    <property type="entry name" value="Galactose-binding domain-like"/>
    <property type="match status" value="1"/>
</dbReference>
<sequence>MPVPLTGGRESNRVDRMQIGDYIPCTYKRNGSVGLFSNLGEIVGTELPTAGSANPSGFFYFIKVDEGLFIADRTVQFGQSWLTYHASRYVEGRPFNLGLVPEMTSNTAPYGKASASSIHSSPYPAWEAFNEAKEGWVTDSRTVSGWLEYEFVTAERPTHYKLKAAATNVTSMIKDWNVEAWDGVDWVVVDSRTNEVGWAGSETRLYIMDRPIECTKIRIKFTSNNGQAYSGINQWQLYNQGMKDAVIRFPSGGIYYKDSEGNPSLRDVGLGAFPKDNEWDKYVANNAFNGTNSNEIWHWNEGTTTWVKDTVGKGFPARAGFDANVSGRIQRGNHGMITGLFSTVASYSSPSNIGFRPVLDYR</sequence>
<organism evidence="1 2">
    <name type="scientific">Paenibacillus arenosi</name>
    <dbReference type="NCBI Taxonomy" id="2774142"/>
    <lineage>
        <taxon>Bacteria</taxon>
        <taxon>Bacillati</taxon>
        <taxon>Bacillota</taxon>
        <taxon>Bacilli</taxon>
        <taxon>Bacillales</taxon>
        <taxon>Paenibacillaceae</taxon>
        <taxon>Paenibacillus</taxon>
    </lineage>
</organism>
<evidence type="ECO:0000313" key="1">
    <source>
        <dbReference type="EMBL" id="MBD8498873.1"/>
    </source>
</evidence>
<dbReference type="Gene3D" id="2.60.120.260">
    <property type="entry name" value="Galactose-binding domain-like"/>
    <property type="match status" value="1"/>
</dbReference>
<evidence type="ECO:0000313" key="2">
    <source>
        <dbReference type="Proteomes" id="UP000634529"/>
    </source>
</evidence>